<comment type="caution">
    <text evidence="4">The sequence shown here is derived from an EMBL/GenBank/DDBJ whole genome shotgun (WGS) entry which is preliminary data.</text>
</comment>
<dbReference type="GO" id="GO:0005634">
    <property type="term" value="C:nucleus"/>
    <property type="evidence" value="ECO:0007669"/>
    <property type="project" value="UniProtKB-SubCell"/>
</dbReference>
<evidence type="ECO:0000256" key="1">
    <source>
        <dbReference type="ARBA" id="ARBA00004123"/>
    </source>
</evidence>
<dbReference type="Proteomes" id="UP000636709">
    <property type="component" value="Unassembled WGS sequence"/>
</dbReference>
<protein>
    <recommendedName>
        <fullName evidence="3">ENT domain-containing protein</fullName>
    </recommendedName>
</protein>
<dbReference type="Pfam" id="PF03735">
    <property type="entry name" value="ENT"/>
    <property type="match status" value="1"/>
</dbReference>
<comment type="subcellular location">
    <subcellularLocation>
        <location evidence="1">Nucleus</location>
    </subcellularLocation>
</comment>
<dbReference type="GO" id="GO:0050832">
    <property type="term" value="P:defense response to fungus"/>
    <property type="evidence" value="ECO:0007669"/>
    <property type="project" value="InterPro"/>
</dbReference>
<keyword evidence="2" id="KW-0539">Nucleus</keyword>
<keyword evidence="5" id="KW-1185">Reference proteome</keyword>
<evidence type="ECO:0000313" key="5">
    <source>
        <dbReference type="Proteomes" id="UP000636709"/>
    </source>
</evidence>
<dbReference type="InterPro" id="IPR033485">
    <property type="entry name" value="EMSY-LIKE_plant"/>
</dbReference>
<name>A0A835BV09_9POAL</name>
<organism evidence="4 5">
    <name type="scientific">Digitaria exilis</name>
    <dbReference type="NCBI Taxonomy" id="1010633"/>
    <lineage>
        <taxon>Eukaryota</taxon>
        <taxon>Viridiplantae</taxon>
        <taxon>Streptophyta</taxon>
        <taxon>Embryophyta</taxon>
        <taxon>Tracheophyta</taxon>
        <taxon>Spermatophyta</taxon>
        <taxon>Magnoliopsida</taxon>
        <taxon>Liliopsida</taxon>
        <taxon>Poales</taxon>
        <taxon>Poaceae</taxon>
        <taxon>PACMAD clade</taxon>
        <taxon>Panicoideae</taxon>
        <taxon>Panicodae</taxon>
        <taxon>Paniceae</taxon>
        <taxon>Anthephorinae</taxon>
        <taxon>Digitaria</taxon>
    </lineage>
</organism>
<dbReference type="EMBL" id="JACEFO010001741">
    <property type="protein sequence ID" value="KAF8713505.1"/>
    <property type="molecule type" value="Genomic_DNA"/>
</dbReference>
<dbReference type="AlphaFoldDB" id="A0A835BV09"/>
<dbReference type="Gene3D" id="1.10.1240.40">
    <property type="entry name" value="ENT domain"/>
    <property type="match status" value="1"/>
</dbReference>
<feature type="domain" description="ENT" evidence="3">
    <location>
        <begin position="316"/>
        <end position="373"/>
    </location>
</feature>
<evidence type="ECO:0000259" key="3">
    <source>
        <dbReference type="PROSITE" id="PS51138"/>
    </source>
</evidence>
<dbReference type="SUPFAM" id="SSF158639">
    <property type="entry name" value="ENT-like"/>
    <property type="match status" value="1"/>
</dbReference>
<dbReference type="SMART" id="SM01191">
    <property type="entry name" value="ENT"/>
    <property type="match status" value="1"/>
</dbReference>
<gene>
    <name evidence="4" type="ORF">HU200_028287</name>
</gene>
<sequence length="373" mass="42871">MMKLKTRRPAFYKDDHPHLAAQGKSTAKNMKKEGVSPHRSVQLRRSRWVLGDVTEVLDHNSWKLGKITEVLKNDYFVIRLAGFIQPREFHISCLRIPHAYDSRQLTVAGRVRLCLEFIFLVSELRKPIRLSDHSSHHSKFVMEHDLQAYEEDGHNTKRKLANVCASASARTVKRKIEANMIPPNDFIRRTGKKQKVAAYEVRQLTKNVLPLKVSARNDINDDRFYRPSSGRCNDLAKNNNTKRKPDWKVLPSAEIPLHIREENECSVASCSVNYLEYCTDDDEQSVRILSCFPDDGMSVCPSMSAQENNEFYGSGLHMNVHELELQAYQSTVRAFHAAGPLTWEQESLLTNLRLSLNLSIEEHLLQLRHLLSL</sequence>
<dbReference type="PROSITE" id="PS51138">
    <property type="entry name" value="ENT"/>
    <property type="match status" value="1"/>
</dbReference>
<proteinExistence type="predicted"/>
<evidence type="ECO:0000256" key="2">
    <source>
        <dbReference type="ARBA" id="ARBA00023242"/>
    </source>
</evidence>
<dbReference type="InterPro" id="IPR036142">
    <property type="entry name" value="ENT_dom-like_sf"/>
</dbReference>
<reference evidence="4" key="1">
    <citation type="submission" date="2020-07" db="EMBL/GenBank/DDBJ databases">
        <title>Genome sequence and genetic diversity analysis of an under-domesticated orphan crop, white fonio (Digitaria exilis).</title>
        <authorList>
            <person name="Bennetzen J.L."/>
            <person name="Chen S."/>
            <person name="Ma X."/>
            <person name="Wang X."/>
            <person name="Yssel A.E.J."/>
            <person name="Chaluvadi S.R."/>
            <person name="Johnson M."/>
            <person name="Gangashetty P."/>
            <person name="Hamidou F."/>
            <person name="Sanogo M.D."/>
            <person name="Zwaenepoel A."/>
            <person name="Wallace J."/>
            <person name="Van De Peer Y."/>
            <person name="Van Deynze A."/>
        </authorList>
    </citation>
    <scope>NUCLEOTIDE SEQUENCE</scope>
    <source>
        <tissue evidence="4">Leaves</tissue>
    </source>
</reference>
<dbReference type="InterPro" id="IPR005491">
    <property type="entry name" value="ENT_dom"/>
</dbReference>
<dbReference type="PANTHER" id="PTHR33432">
    <property type="entry name" value="PROTEIN EMSY-LIKE 4"/>
    <property type="match status" value="1"/>
</dbReference>
<dbReference type="PANTHER" id="PTHR33432:SF30">
    <property type="entry name" value="OS07G0179500 PROTEIN"/>
    <property type="match status" value="1"/>
</dbReference>
<evidence type="ECO:0000313" key="4">
    <source>
        <dbReference type="EMBL" id="KAF8713505.1"/>
    </source>
</evidence>
<dbReference type="OrthoDB" id="663550at2759"/>
<accession>A0A835BV09</accession>